<comment type="caution">
    <text evidence="2">The sequence shown here is derived from an EMBL/GenBank/DDBJ whole genome shotgun (WGS) entry which is preliminary data.</text>
</comment>
<feature type="region of interest" description="Disordered" evidence="1">
    <location>
        <begin position="368"/>
        <end position="404"/>
    </location>
</feature>
<feature type="region of interest" description="Disordered" evidence="1">
    <location>
        <begin position="155"/>
        <end position="197"/>
    </location>
</feature>
<sequence length="776" mass="85191">MKRTEQSLWRKNSQTMRQRDHPADTPPPLVVSDILPPSPAVGNSIAHVETPVPIPVPPLRTLNSNFTTGPALKRKALATSDKILQAQQDWEARQRTAMENKGPAVLPSNNTPSAHKMDLTRPPKRDEARGAAAEAIPGAQRLSEEVLMQRMTELNRSASTGSKARRTSRSQLVEPPAPASASETASVSPTRPLTATDQIDAIDLRNTQGNWTGVQENSDNMSYYLYTEDDGTVRGTQNAPFPPGKERYDHPEPEMGRPFICPVRDCRALAISMKQIAAHFHGKHSRTLFNDNGDGTFSKVRDYANKDDSSPGIIVSRNPISPGAPPPATPEYSERQKMLLSKRSPPMPNPRASVIGAAPGYILGGTPGYAPSDVPKRTLRTETNNDVMDERLAKRPKKTPVPLPLPVQAPVLPPSPPSQPLEQPPLTETLRFLHRFLSPNQQVPSRPDILALSKYERVRNLPASWIDYHIDKTIDPLHYACVLAYLVGTAEEKNPCRKWKGVSRLSDPCVGLPASLPAEARAAFSKSETCMACQYQYCYYRTKNECDWAKNENRVVLDGVSEEADATAQAEAEAISQSKHESASDNRAKVVVVDDGYTDDDYDIVSEGLSLSKREPEEVPIRTSQKKSSPPISAAALASAAAQKLSTSQMEEVEEMEDWEVAPGTIKDEVTNMNIGFSNAYMSDQHPITISPGIGFNVLILKPGHSYHWPEEVSKVRTCSVSTGKISVKTGSNQTFKLGPNGVVVIRPGQSCMVSNRLYTDAVLHCTTFEDDFQTK</sequence>
<feature type="region of interest" description="Disordered" evidence="1">
    <location>
        <begin position="99"/>
        <end position="141"/>
    </location>
</feature>
<protein>
    <submittedName>
        <fullName evidence="2">Uncharacterized protein</fullName>
    </submittedName>
</protein>
<dbReference type="AlphaFoldDB" id="A0A6V8QUY2"/>
<evidence type="ECO:0000313" key="2">
    <source>
        <dbReference type="EMBL" id="GFP55606.1"/>
    </source>
</evidence>
<dbReference type="EMBL" id="BLZH01000005">
    <property type="protein sequence ID" value="GFP55606.1"/>
    <property type="molecule type" value="Genomic_DNA"/>
</dbReference>
<evidence type="ECO:0000256" key="1">
    <source>
        <dbReference type="SAM" id="MobiDB-lite"/>
    </source>
</evidence>
<feature type="compositionally biased region" description="Low complexity" evidence="1">
    <location>
        <begin position="179"/>
        <end position="190"/>
    </location>
</feature>
<reference evidence="2 3" key="1">
    <citation type="submission" date="2020-07" db="EMBL/GenBank/DDBJ databases">
        <title>Trichoderma asperellum IC-1 whole genome shotgun sequence.</title>
        <authorList>
            <person name="Kanamasa S."/>
            <person name="Takahashi H."/>
        </authorList>
    </citation>
    <scope>NUCLEOTIDE SEQUENCE [LARGE SCALE GENOMIC DNA]</scope>
    <source>
        <strain evidence="2 3">IC-1</strain>
    </source>
</reference>
<feature type="region of interest" description="Disordered" evidence="1">
    <location>
        <begin position="304"/>
        <end position="336"/>
    </location>
</feature>
<feature type="compositionally biased region" description="Basic and acidic residues" evidence="1">
    <location>
        <begin position="578"/>
        <end position="587"/>
    </location>
</feature>
<dbReference type="Proteomes" id="UP000517252">
    <property type="component" value="Unassembled WGS sequence"/>
</dbReference>
<gene>
    <name evidence="2" type="ORF">TASIC1_0005046400</name>
</gene>
<organism evidence="2 3">
    <name type="scientific">Trichoderma asperellum</name>
    <name type="common">Filamentous fungus</name>
    <dbReference type="NCBI Taxonomy" id="101201"/>
    <lineage>
        <taxon>Eukaryota</taxon>
        <taxon>Fungi</taxon>
        <taxon>Dikarya</taxon>
        <taxon>Ascomycota</taxon>
        <taxon>Pezizomycotina</taxon>
        <taxon>Sordariomycetes</taxon>
        <taxon>Hypocreomycetidae</taxon>
        <taxon>Hypocreales</taxon>
        <taxon>Hypocreaceae</taxon>
        <taxon>Trichoderma</taxon>
    </lineage>
</organism>
<evidence type="ECO:0000313" key="3">
    <source>
        <dbReference type="Proteomes" id="UP000517252"/>
    </source>
</evidence>
<feature type="region of interest" description="Disordered" evidence="1">
    <location>
        <begin position="608"/>
        <end position="632"/>
    </location>
</feature>
<accession>A0A6V8QUY2</accession>
<feature type="region of interest" description="Disordered" evidence="1">
    <location>
        <begin position="568"/>
        <end position="587"/>
    </location>
</feature>
<proteinExistence type="predicted"/>
<name>A0A6V8QUY2_TRIAP</name>
<feature type="compositionally biased region" description="Polar residues" evidence="1">
    <location>
        <begin position="1"/>
        <end position="16"/>
    </location>
</feature>
<feature type="compositionally biased region" description="Low complexity" evidence="1">
    <location>
        <begin position="130"/>
        <end position="139"/>
    </location>
</feature>
<dbReference type="OrthoDB" id="3545073at2759"/>
<feature type="region of interest" description="Disordered" evidence="1">
    <location>
        <begin position="1"/>
        <end position="36"/>
    </location>
</feature>
<feature type="compositionally biased region" description="Basic and acidic residues" evidence="1">
    <location>
        <begin position="115"/>
        <end position="129"/>
    </location>
</feature>